<keyword evidence="4" id="KW-1185">Reference proteome</keyword>
<dbReference type="Gene3D" id="3.30.710.10">
    <property type="entry name" value="Potassium Channel Kv1.1, Chain A"/>
    <property type="match status" value="1"/>
</dbReference>
<reference evidence="3" key="1">
    <citation type="submission" date="2022-08" db="EMBL/GenBank/DDBJ databases">
        <title>Novel sulfate-reducing endosymbionts in the free-living metamonad Anaeramoeba.</title>
        <authorList>
            <person name="Jerlstrom-Hultqvist J."/>
            <person name="Cepicka I."/>
            <person name="Gallot-Lavallee L."/>
            <person name="Salas-Leiva D."/>
            <person name="Curtis B.A."/>
            <person name="Zahonova K."/>
            <person name="Pipaliya S."/>
            <person name="Dacks J."/>
            <person name="Roger A.J."/>
        </authorList>
    </citation>
    <scope>NUCLEOTIDE SEQUENCE</scope>
    <source>
        <strain evidence="3">Schooner1</strain>
    </source>
</reference>
<gene>
    <name evidence="3" type="ORF">M0813_13749</name>
</gene>
<feature type="domain" description="BTB" evidence="2">
    <location>
        <begin position="466"/>
        <end position="556"/>
    </location>
</feature>
<dbReference type="InterPro" id="IPR000210">
    <property type="entry name" value="BTB/POZ_dom"/>
</dbReference>
<dbReference type="InterPro" id="IPR051210">
    <property type="entry name" value="Ub_ligase/GEF_domain"/>
</dbReference>
<dbReference type="Proteomes" id="UP001150062">
    <property type="component" value="Unassembled WGS sequence"/>
</dbReference>
<dbReference type="InterPro" id="IPR011333">
    <property type="entry name" value="SKP1/BTB/POZ_sf"/>
</dbReference>
<dbReference type="PANTHER" id="PTHR22870">
    <property type="entry name" value="REGULATOR OF CHROMOSOME CONDENSATION"/>
    <property type="match status" value="1"/>
</dbReference>
<dbReference type="Pfam" id="PF00651">
    <property type="entry name" value="BTB"/>
    <property type="match status" value="1"/>
</dbReference>
<organism evidence="3 4">
    <name type="scientific">Anaeramoeba flamelloides</name>
    <dbReference type="NCBI Taxonomy" id="1746091"/>
    <lineage>
        <taxon>Eukaryota</taxon>
        <taxon>Metamonada</taxon>
        <taxon>Anaeramoebidae</taxon>
        <taxon>Anaeramoeba</taxon>
    </lineage>
</organism>
<protein>
    <submittedName>
        <fullName evidence="3">Btk-binding protein-related</fullName>
    </submittedName>
</protein>
<dbReference type="Gene3D" id="2.130.10.30">
    <property type="entry name" value="Regulator of chromosome condensation 1/beta-lactamase-inhibitor protein II"/>
    <property type="match status" value="1"/>
</dbReference>
<sequence>MKSDLWYFGKDLPTLNTSKMMLKKPTLINNKIINGSIKQMNGSAYNLIYFTEDNKFHSIGRENYHGFLTEGNEEINNDPIVQVSSGYHTNAILTKSGKVFLFSDYSSPSNGSLENFQKPKEYTYFKDNNITSPVTKLSGGEFQNFFLLENGDFYGLGSNSYKQFQPNPQTIKKHKMPISQDKYSKPTLISENVILISDSVCTRNCLYLTSSWTLWAQGDNSCSGCGVGKKRNIASPRKVIVKGEDNRNLRKIAIGLCMSVLLFDSGLYSCGMVDRSGHTNDTSEFTKLKFFNDIQIENVVCGCSYTIVLSKDSQVYGFGQIQESNSNLISRTPIKIKIPDYNRINPLGIGNGVYSIPIFTVSGTSLAKDFLNLYESQEFTDFEINGFKIHKYFVEFRLDSSIEKIQQILKKYSKEETNIFLIWVYSGLRRNSQLVNTICSQFGIQKPELKKLNDDLKKLYKEEETKDFKILVQDVDDLDDENEYEDEDEDDDYFEEIPVHKFILLARSGLFRELFKNISKIENEISNSVKDYSKKSIESLEILIKYFYNDDIELTADDDPQLVFDELSDAAEYYQLSENNNFNSLLELIKIQFKINEEK</sequence>
<evidence type="ECO:0000313" key="3">
    <source>
        <dbReference type="EMBL" id="KAJ6252887.1"/>
    </source>
</evidence>
<dbReference type="EMBL" id="JAOAOG010000037">
    <property type="protein sequence ID" value="KAJ6252887.1"/>
    <property type="molecule type" value="Genomic_DNA"/>
</dbReference>
<dbReference type="SUPFAM" id="SSF54695">
    <property type="entry name" value="POZ domain"/>
    <property type="match status" value="1"/>
</dbReference>
<proteinExistence type="predicted"/>
<dbReference type="InterPro" id="IPR009091">
    <property type="entry name" value="RCC1/BLIP-II"/>
</dbReference>
<evidence type="ECO:0000259" key="2">
    <source>
        <dbReference type="PROSITE" id="PS50097"/>
    </source>
</evidence>
<evidence type="ECO:0000313" key="4">
    <source>
        <dbReference type="Proteomes" id="UP001150062"/>
    </source>
</evidence>
<comment type="caution">
    <text evidence="3">The sequence shown here is derived from an EMBL/GenBank/DDBJ whole genome shotgun (WGS) entry which is preliminary data.</text>
</comment>
<dbReference type="PROSITE" id="PS50097">
    <property type="entry name" value="BTB"/>
    <property type="match status" value="1"/>
</dbReference>
<dbReference type="PANTHER" id="PTHR22870:SF408">
    <property type="entry name" value="OS09G0560450 PROTEIN"/>
    <property type="match status" value="1"/>
</dbReference>
<keyword evidence="1" id="KW-0677">Repeat</keyword>
<accession>A0ABQ8Z7M5</accession>
<dbReference type="SUPFAM" id="SSF50985">
    <property type="entry name" value="RCC1/BLIP-II"/>
    <property type="match status" value="1"/>
</dbReference>
<evidence type="ECO:0000256" key="1">
    <source>
        <dbReference type="ARBA" id="ARBA00022737"/>
    </source>
</evidence>
<dbReference type="CDD" id="cd18186">
    <property type="entry name" value="BTB_POZ_ZBTB_KLHL-like"/>
    <property type="match status" value="1"/>
</dbReference>
<name>A0ABQ8Z7M5_9EUKA</name>